<sequence>MVWYLRIINEPIQGSIYHSIREFLFPNMNSSQTNQKVDDQKIIFFEPGATDLISAGFKDTPGGQEFRDREAYIYLFDVDDYSLPQNEQVCNYMDSFYFATKDGVANILGVGKFMTELGAILDTPEEKRNQTTYQTQWNSDSLSLGLLGIQVLC</sequence>
<dbReference type="KEGG" id="ptm:GSPATT00028377001"/>
<gene>
    <name evidence="1" type="ORF">GSPATT00028377001</name>
</gene>
<dbReference type="Proteomes" id="UP000000600">
    <property type="component" value="Unassembled WGS sequence"/>
</dbReference>
<reference evidence="1 2" key="1">
    <citation type="journal article" date="2006" name="Nature">
        <title>Global trends of whole-genome duplications revealed by the ciliate Paramecium tetraurelia.</title>
        <authorList>
            <consortium name="Genoscope"/>
            <person name="Aury J.-M."/>
            <person name="Jaillon O."/>
            <person name="Duret L."/>
            <person name="Noel B."/>
            <person name="Jubin C."/>
            <person name="Porcel B.M."/>
            <person name="Segurens B."/>
            <person name="Daubin V."/>
            <person name="Anthouard V."/>
            <person name="Aiach N."/>
            <person name="Arnaiz O."/>
            <person name="Billaut A."/>
            <person name="Beisson J."/>
            <person name="Blanc I."/>
            <person name="Bouhouche K."/>
            <person name="Camara F."/>
            <person name="Duharcourt S."/>
            <person name="Guigo R."/>
            <person name="Gogendeau D."/>
            <person name="Katinka M."/>
            <person name="Keller A.-M."/>
            <person name="Kissmehl R."/>
            <person name="Klotz C."/>
            <person name="Koll F."/>
            <person name="Le Moue A."/>
            <person name="Lepere C."/>
            <person name="Malinsky S."/>
            <person name="Nowacki M."/>
            <person name="Nowak J.K."/>
            <person name="Plattner H."/>
            <person name="Poulain J."/>
            <person name="Ruiz F."/>
            <person name="Serrano V."/>
            <person name="Zagulski M."/>
            <person name="Dessen P."/>
            <person name="Betermier M."/>
            <person name="Weissenbach J."/>
            <person name="Scarpelli C."/>
            <person name="Schachter V."/>
            <person name="Sperling L."/>
            <person name="Meyer E."/>
            <person name="Cohen J."/>
            <person name="Wincker P."/>
        </authorList>
    </citation>
    <scope>NUCLEOTIDE SEQUENCE [LARGE SCALE GENOMIC DNA]</scope>
    <source>
        <strain evidence="1 2">Stock d4-2</strain>
    </source>
</reference>
<dbReference type="HOGENOM" id="CLU_1716767_0_0_1"/>
<dbReference type="AlphaFoldDB" id="A0BFM5"/>
<dbReference type="EMBL" id="CT867991">
    <property type="protein sequence ID" value="CAK57342.1"/>
    <property type="molecule type" value="Genomic_DNA"/>
</dbReference>
<proteinExistence type="predicted"/>
<accession>A0BFM5</accession>
<evidence type="ECO:0000313" key="2">
    <source>
        <dbReference type="Proteomes" id="UP000000600"/>
    </source>
</evidence>
<dbReference type="InParanoid" id="A0BFM5"/>
<protein>
    <submittedName>
        <fullName evidence="1">Uncharacterized protein</fullName>
    </submittedName>
</protein>
<dbReference type="RefSeq" id="XP_001424740.1">
    <property type="nucleotide sequence ID" value="XM_001424703.1"/>
</dbReference>
<keyword evidence="2" id="KW-1185">Reference proteome</keyword>
<name>A0BFM5_PARTE</name>
<evidence type="ECO:0000313" key="1">
    <source>
        <dbReference type="EMBL" id="CAK57342.1"/>
    </source>
</evidence>
<dbReference type="GeneID" id="5010524"/>
<organism evidence="1 2">
    <name type="scientific">Paramecium tetraurelia</name>
    <dbReference type="NCBI Taxonomy" id="5888"/>
    <lineage>
        <taxon>Eukaryota</taxon>
        <taxon>Sar</taxon>
        <taxon>Alveolata</taxon>
        <taxon>Ciliophora</taxon>
        <taxon>Intramacronucleata</taxon>
        <taxon>Oligohymenophorea</taxon>
        <taxon>Peniculida</taxon>
        <taxon>Parameciidae</taxon>
        <taxon>Paramecium</taxon>
    </lineage>
</organism>
<dbReference type="OrthoDB" id="1887033at2759"/>